<feature type="domain" description="Capsule synthesis protein CapA" evidence="2">
    <location>
        <begin position="21"/>
        <end position="303"/>
    </location>
</feature>
<evidence type="ECO:0000256" key="1">
    <source>
        <dbReference type="ARBA" id="ARBA00005662"/>
    </source>
</evidence>
<dbReference type="EMBL" id="OZ026884">
    <property type="protein sequence ID" value="CAL1239893.1"/>
    <property type="molecule type" value="Genomic_DNA"/>
</dbReference>
<dbReference type="InterPro" id="IPR052169">
    <property type="entry name" value="CW_Biosynth-Accessory"/>
</dbReference>
<dbReference type="Proteomes" id="UP001497493">
    <property type="component" value="Chromosome"/>
</dbReference>
<dbReference type="PANTHER" id="PTHR33393">
    <property type="entry name" value="POLYGLUTAMINE SYNTHESIS ACCESSORY PROTEIN RV0574C-RELATED"/>
    <property type="match status" value="1"/>
</dbReference>
<evidence type="ECO:0000259" key="2">
    <source>
        <dbReference type="SMART" id="SM00854"/>
    </source>
</evidence>
<dbReference type="Pfam" id="PF09587">
    <property type="entry name" value="PGA_cap"/>
    <property type="match status" value="1"/>
</dbReference>
<reference evidence="3 4" key="1">
    <citation type="submission" date="2024-04" db="EMBL/GenBank/DDBJ databases">
        <authorList>
            <person name="Cremers G."/>
        </authorList>
    </citation>
    <scope>NUCLEOTIDE SEQUENCE [LARGE SCALE GENOMIC DNA]</scope>
    <source>
        <strain evidence="3">MeCH1-AG</strain>
    </source>
</reference>
<dbReference type="SUPFAM" id="SSF56300">
    <property type="entry name" value="Metallo-dependent phosphatases"/>
    <property type="match status" value="1"/>
</dbReference>
<dbReference type="PANTHER" id="PTHR33393:SF11">
    <property type="entry name" value="POLYGLUTAMINE SYNTHESIS ACCESSORY PROTEIN RV0574C-RELATED"/>
    <property type="match status" value="1"/>
</dbReference>
<protein>
    <submittedName>
        <fullName evidence="3">Poly-gamma-glutamate biosynthesis protein</fullName>
    </submittedName>
</protein>
<sequence length="385" mass="42382">MVSDALATKPARGHIPEDRITLFLAGDVMTGRGIDQILPHPVPPRLHEPWVQDARRYVELAEAAHGPIPKPVAFSYPWGEALAEWARAAPDLRIVNLETAITTSEDWWPAKGIHYRMHPNNAPCLDVAGIDCCVLANNHVLDWHYRGLVDTLLTLEHARIKAAGAGPDAARARAPAELPVPGKGRVLVFAAGCGSSGIPDEWAAGSDRPGVHRLPDLSAATLEGIAAQVQALKGPRDLAIASLHWGGNWGYRIPPAHRQFAHGLIDRAGIDLVHGHSSHHPLAMELYRDRLILYGCGDFLNDYEGIGGYEEFRGDLVLMYFPTLAIGSGTLLRLELVPLKIYRLQLKRPAAVEVEWLRARLDRECRPFGLTVRHVSATHLRLERL</sequence>
<dbReference type="CDD" id="cd07381">
    <property type="entry name" value="MPP_CapA"/>
    <property type="match status" value="1"/>
</dbReference>
<gene>
    <name evidence="3" type="ORF">MECH1_V1_1117</name>
</gene>
<keyword evidence="4" id="KW-1185">Reference proteome</keyword>
<dbReference type="InterPro" id="IPR019079">
    <property type="entry name" value="Capsule_synth_CapA"/>
</dbReference>
<organism evidence="3 4">
    <name type="scientific">Candidatus Methylocalor cossyra</name>
    <dbReference type="NCBI Taxonomy" id="3108543"/>
    <lineage>
        <taxon>Bacteria</taxon>
        <taxon>Pseudomonadati</taxon>
        <taxon>Pseudomonadota</taxon>
        <taxon>Gammaproteobacteria</taxon>
        <taxon>Methylococcales</taxon>
        <taxon>Methylococcaceae</taxon>
        <taxon>Candidatus Methylocalor</taxon>
    </lineage>
</organism>
<accession>A0ABM9NGZ6</accession>
<evidence type="ECO:0000313" key="4">
    <source>
        <dbReference type="Proteomes" id="UP001497493"/>
    </source>
</evidence>
<dbReference type="RefSeq" id="WP_348759418.1">
    <property type="nucleotide sequence ID" value="NZ_OZ026884.1"/>
</dbReference>
<evidence type="ECO:0000313" key="3">
    <source>
        <dbReference type="EMBL" id="CAL1239893.1"/>
    </source>
</evidence>
<name>A0ABM9NGZ6_9GAMM</name>
<proteinExistence type="inferred from homology"/>
<comment type="similarity">
    <text evidence="1">Belongs to the CapA family.</text>
</comment>
<dbReference type="SMART" id="SM00854">
    <property type="entry name" value="PGA_cap"/>
    <property type="match status" value="1"/>
</dbReference>
<dbReference type="InterPro" id="IPR029052">
    <property type="entry name" value="Metallo-depent_PP-like"/>
</dbReference>